<reference evidence="2" key="1">
    <citation type="submission" date="2018-02" db="EMBL/GenBank/DDBJ databases">
        <title>Rhizophora mucronata_Transcriptome.</title>
        <authorList>
            <person name="Meera S.P."/>
            <person name="Sreeshan A."/>
            <person name="Augustine A."/>
        </authorList>
    </citation>
    <scope>NUCLEOTIDE SEQUENCE</scope>
    <source>
        <tissue evidence="2">Leaf</tissue>
    </source>
</reference>
<sequence>MATSSPITNVASDPSSSMHGLKAFHDHDARIHITLSTVGKASRFAGAEPAPRRASNALVPARTCKLCHHLIDHCSFLFLVKESLQFRRIKR</sequence>
<accession>A0A2P2K388</accession>
<organism evidence="2">
    <name type="scientific">Rhizophora mucronata</name>
    <name type="common">Asiatic mangrove</name>
    <dbReference type="NCBI Taxonomy" id="61149"/>
    <lineage>
        <taxon>Eukaryota</taxon>
        <taxon>Viridiplantae</taxon>
        <taxon>Streptophyta</taxon>
        <taxon>Embryophyta</taxon>
        <taxon>Tracheophyta</taxon>
        <taxon>Spermatophyta</taxon>
        <taxon>Magnoliopsida</taxon>
        <taxon>eudicotyledons</taxon>
        <taxon>Gunneridae</taxon>
        <taxon>Pentapetalae</taxon>
        <taxon>rosids</taxon>
        <taxon>fabids</taxon>
        <taxon>Malpighiales</taxon>
        <taxon>Rhizophoraceae</taxon>
        <taxon>Rhizophora</taxon>
    </lineage>
</organism>
<dbReference type="EMBL" id="GGEC01019706">
    <property type="protein sequence ID" value="MBX00190.1"/>
    <property type="molecule type" value="Transcribed_RNA"/>
</dbReference>
<feature type="region of interest" description="Disordered" evidence="1">
    <location>
        <begin position="1"/>
        <end position="21"/>
    </location>
</feature>
<dbReference type="AlphaFoldDB" id="A0A2P2K388"/>
<evidence type="ECO:0000313" key="2">
    <source>
        <dbReference type="EMBL" id="MBX00190.1"/>
    </source>
</evidence>
<evidence type="ECO:0000256" key="1">
    <source>
        <dbReference type="SAM" id="MobiDB-lite"/>
    </source>
</evidence>
<proteinExistence type="predicted"/>
<feature type="compositionally biased region" description="Polar residues" evidence="1">
    <location>
        <begin position="1"/>
        <end position="18"/>
    </location>
</feature>
<protein>
    <submittedName>
        <fullName evidence="2">Mitochondrial import inner membrane translocase subunit Tim8/small zinc finger-like protein</fullName>
    </submittedName>
</protein>
<name>A0A2P2K388_RHIMU</name>